<dbReference type="EMBL" id="JAFFZN010000032">
    <property type="protein sequence ID" value="MBO8189205.1"/>
    <property type="molecule type" value="Genomic_DNA"/>
</dbReference>
<feature type="compositionally biased region" description="Gly residues" evidence="1">
    <location>
        <begin position="222"/>
        <end position="231"/>
    </location>
</feature>
<feature type="compositionally biased region" description="Polar residues" evidence="1">
    <location>
        <begin position="191"/>
        <end position="200"/>
    </location>
</feature>
<feature type="compositionally biased region" description="Basic and acidic residues" evidence="1">
    <location>
        <begin position="143"/>
        <end position="153"/>
    </location>
</feature>
<feature type="compositionally biased region" description="Basic and acidic residues" evidence="1">
    <location>
        <begin position="113"/>
        <end position="123"/>
    </location>
</feature>
<organism evidence="2 3">
    <name type="scientific">Streptomyces spirodelae</name>
    <dbReference type="NCBI Taxonomy" id="2812904"/>
    <lineage>
        <taxon>Bacteria</taxon>
        <taxon>Bacillati</taxon>
        <taxon>Actinomycetota</taxon>
        <taxon>Actinomycetes</taxon>
        <taxon>Kitasatosporales</taxon>
        <taxon>Streptomycetaceae</taxon>
        <taxon>Streptomyces</taxon>
    </lineage>
</organism>
<gene>
    <name evidence="2" type="ORF">JW592_27660</name>
</gene>
<evidence type="ECO:0000313" key="3">
    <source>
        <dbReference type="Proteomes" id="UP001518976"/>
    </source>
</evidence>
<comment type="caution">
    <text evidence="2">The sequence shown here is derived from an EMBL/GenBank/DDBJ whole genome shotgun (WGS) entry which is preliminary data.</text>
</comment>
<feature type="compositionally biased region" description="Pro residues" evidence="1">
    <location>
        <begin position="326"/>
        <end position="343"/>
    </location>
</feature>
<proteinExistence type="predicted"/>
<evidence type="ECO:0008006" key="4">
    <source>
        <dbReference type="Google" id="ProtNLM"/>
    </source>
</evidence>
<reference evidence="2 3" key="1">
    <citation type="submission" date="2021-02" db="EMBL/GenBank/DDBJ databases">
        <title>Streptomyces spirodelae sp. nov., isolated from duckweed.</title>
        <authorList>
            <person name="Saimee Y."/>
            <person name="Duangmal K."/>
        </authorList>
    </citation>
    <scope>NUCLEOTIDE SEQUENCE [LARGE SCALE GENOMIC DNA]</scope>
    <source>
        <strain evidence="2 3">DW4-2</strain>
    </source>
</reference>
<keyword evidence="3" id="KW-1185">Reference proteome</keyword>
<name>A0ABS3X1E2_9ACTN</name>
<dbReference type="RefSeq" id="WP_209267974.1">
    <property type="nucleotide sequence ID" value="NZ_JAFFZN010000032.1"/>
</dbReference>
<feature type="region of interest" description="Disordered" evidence="1">
    <location>
        <begin position="323"/>
        <end position="358"/>
    </location>
</feature>
<sequence length="503" mass="53211">MSLEAMCWVMSGDAPVADVNEFAVLGTMADKADPDGCGAWLSKETIAARAHISEETVKRCWRNMKKRGLIARGDQSLVRHYRADKRPVVWDLLIPYAYFSNVERINAERARLGRDPLTPEDRPPIAPPPPKKARADKGKKRPKDTTSPKDPTSEQRGNSQTPRDGAPSAPSGGTTSRQRGNYKLSAGELTDPQSRKGNQSDTREESRPSVPTAEVGAREPGTDGGTDGGGAVEVQEESSASTGGRASAPASSPGVDLLMQVGTAHPDRMLAGYGTALRDVGLLVTGRLEEGWSRESLWALLTAPLPQPLTHTPAAILAKRLTRLPSTPPTGPAPQVPAQPTGPAPAEQRPAPAPQQPPRCACGQLADVPGPEPRCAGCAGWPECEGGCGRRMRESGTCAACEYASWPECEGGCGQHLQDGGTCDNCVYAAEMTVPTAPDGTCAGRGQHRGECGYPVRAYGMCGRCLVIAQNERRQDLDADWDAAVAAAAEAVTTEQQAVQQAV</sequence>
<accession>A0ABS3X1E2</accession>
<dbReference type="Proteomes" id="UP001518976">
    <property type="component" value="Unassembled WGS sequence"/>
</dbReference>
<evidence type="ECO:0000256" key="1">
    <source>
        <dbReference type="SAM" id="MobiDB-lite"/>
    </source>
</evidence>
<feature type="compositionally biased region" description="Basic residues" evidence="1">
    <location>
        <begin position="131"/>
        <end position="142"/>
    </location>
</feature>
<protein>
    <recommendedName>
        <fullName evidence="4">Helix-turn-helix domain-containing protein</fullName>
    </recommendedName>
</protein>
<evidence type="ECO:0000313" key="2">
    <source>
        <dbReference type="EMBL" id="MBO8189205.1"/>
    </source>
</evidence>
<feature type="region of interest" description="Disordered" evidence="1">
    <location>
        <begin position="113"/>
        <end position="254"/>
    </location>
</feature>